<dbReference type="AlphaFoldDB" id="A0A1W1XAU5"/>
<dbReference type="PANTHER" id="PTHR30485">
    <property type="entry name" value="NI/FE-HYDROGENASE 1 B-TYPE CYTOCHROME SUBUNIT"/>
    <property type="match status" value="1"/>
</dbReference>
<dbReference type="PANTHER" id="PTHR30485:SF2">
    <property type="entry name" value="BLL0597 PROTEIN"/>
    <property type="match status" value="1"/>
</dbReference>
<dbReference type="GO" id="GO:0005886">
    <property type="term" value="C:plasma membrane"/>
    <property type="evidence" value="ECO:0007669"/>
    <property type="project" value="UniProtKB-SubCell"/>
</dbReference>
<proteinExistence type="predicted"/>
<comment type="subcellular location">
    <subcellularLocation>
        <location evidence="1">Cell membrane</location>
        <topology evidence="1">Multi-pass membrane protein</topology>
    </subcellularLocation>
</comment>
<evidence type="ECO:0000256" key="1">
    <source>
        <dbReference type="ARBA" id="ARBA00004651"/>
    </source>
</evidence>
<dbReference type="Pfam" id="PF01292">
    <property type="entry name" value="Ni_hydr_CYTB"/>
    <property type="match status" value="1"/>
</dbReference>
<dbReference type="STRING" id="1121001.SAMN02745857_01091"/>
<dbReference type="SUPFAM" id="SSF81342">
    <property type="entry name" value="Transmembrane di-heme cytochromes"/>
    <property type="match status" value="1"/>
</dbReference>
<dbReference type="Proteomes" id="UP000192761">
    <property type="component" value="Unassembled WGS sequence"/>
</dbReference>
<keyword evidence="5 6" id="KW-0472">Membrane</keyword>
<evidence type="ECO:0000313" key="9">
    <source>
        <dbReference type="Proteomes" id="UP000192761"/>
    </source>
</evidence>
<evidence type="ECO:0000313" key="8">
    <source>
        <dbReference type="EMBL" id="SMC20980.1"/>
    </source>
</evidence>
<gene>
    <name evidence="8" type="ORF">SAMN02745857_01091</name>
</gene>
<organism evidence="8 9">
    <name type="scientific">Andreprevotia lacus DSM 23236</name>
    <dbReference type="NCBI Taxonomy" id="1121001"/>
    <lineage>
        <taxon>Bacteria</taxon>
        <taxon>Pseudomonadati</taxon>
        <taxon>Pseudomonadota</taxon>
        <taxon>Betaproteobacteria</taxon>
        <taxon>Neisseriales</taxon>
        <taxon>Chitinibacteraceae</taxon>
        <taxon>Andreprevotia</taxon>
    </lineage>
</organism>
<dbReference type="Gene3D" id="1.20.950.20">
    <property type="entry name" value="Transmembrane di-heme cytochromes, Chain C"/>
    <property type="match status" value="1"/>
</dbReference>
<protein>
    <submittedName>
        <fullName evidence="8">Cytochrome b</fullName>
    </submittedName>
</protein>
<dbReference type="GO" id="GO:0009055">
    <property type="term" value="F:electron transfer activity"/>
    <property type="evidence" value="ECO:0007669"/>
    <property type="project" value="InterPro"/>
</dbReference>
<name>A0A1W1XAU5_9NEIS</name>
<feature type="transmembrane region" description="Helical" evidence="6">
    <location>
        <begin position="97"/>
        <end position="118"/>
    </location>
</feature>
<dbReference type="InterPro" id="IPR016174">
    <property type="entry name" value="Di-haem_cyt_TM"/>
</dbReference>
<feature type="transmembrane region" description="Helical" evidence="6">
    <location>
        <begin position="41"/>
        <end position="59"/>
    </location>
</feature>
<evidence type="ECO:0000256" key="3">
    <source>
        <dbReference type="ARBA" id="ARBA00022692"/>
    </source>
</evidence>
<evidence type="ECO:0000256" key="4">
    <source>
        <dbReference type="ARBA" id="ARBA00022989"/>
    </source>
</evidence>
<accession>A0A1W1XAU5</accession>
<dbReference type="OrthoDB" id="196472at2"/>
<sequence length="174" mass="19367">MSTTTLRVWDPLVRSSHWLLALLVFNNFLNEEGHRLHRYSGYAAIALIVLRVLWGFVGTRHARFSDWFPTPARLLAYLRALRAGNAPRHLGHNPAGAVMMLALWLLVLALVCTGWLLTTDAWYGTEWLQDLHGGIAYTLLGAVAIHVGAAVLASRKHGENLIASMVHGRKRADN</sequence>
<feature type="transmembrane region" description="Helical" evidence="6">
    <location>
        <begin position="12"/>
        <end position="29"/>
    </location>
</feature>
<keyword evidence="9" id="KW-1185">Reference proteome</keyword>
<evidence type="ECO:0000259" key="7">
    <source>
        <dbReference type="Pfam" id="PF01292"/>
    </source>
</evidence>
<feature type="domain" description="Cytochrome b561 bacterial/Ni-hydrogenase" evidence="7">
    <location>
        <begin position="8"/>
        <end position="168"/>
    </location>
</feature>
<keyword evidence="3 6" id="KW-0812">Transmembrane</keyword>
<evidence type="ECO:0000256" key="6">
    <source>
        <dbReference type="SAM" id="Phobius"/>
    </source>
</evidence>
<dbReference type="GO" id="GO:0020037">
    <property type="term" value="F:heme binding"/>
    <property type="evidence" value="ECO:0007669"/>
    <property type="project" value="TreeGrafter"/>
</dbReference>
<dbReference type="InterPro" id="IPR051542">
    <property type="entry name" value="Hydrogenase_cytochrome"/>
</dbReference>
<evidence type="ECO:0000256" key="2">
    <source>
        <dbReference type="ARBA" id="ARBA00022475"/>
    </source>
</evidence>
<evidence type="ECO:0000256" key="5">
    <source>
        <dbReference type="ARBA" id="ARBA00023136"/>
    </source>
</evidence>
<keyword evidence="4 6" id="KW-1133">Transmembrane helix</keyword>
<dbReference type="RefSeq" id="WP_084089708.1">
    <property type="nucleotide sequence ID" value="NZ_FWXD01000005.1"/>
</dbReference>
<dbReference type="InterPro" id="IPR011577">
    <property type="entry name" value="Cyt_b561_bac/Ni-Hgenase"/>
</dbReference>
<dbReference type="GO" id="GO:0022904">
    <property type="term" value="P:respiratory electron transport chain"/>
    <property type="evidence" value="ECO:0007669"/>
    <property type="project" value="InterPro"/>
</dbReference>
<keyword evidence="2" id="KW-1003">Cell membrane</keyword>
<dbReference type="EMBL" id="FWXD01000005">
    <property type="protein sequence ID" value="SMC20980.1"/>
    <property type="molecule type" value="Genomic_DNA"/>
</dbReference>
<reference evidence="8 9" key="1">
    <citation type="submission" date="2017-04" db="EMBL/GenBank/DDBJ databases">
        <authorList>
            <person name="Afonso C.L."/>
            <person name="Miller P.J."/>
            <person name="Scott M.A."/>
            <person name="Spackman E."/>
            <person name="Goraichik I."/>
            <person name="Dimitrov K.M."/>
            <person name="Suarez D.L."/>
            <person name="Swayne D.E."/>
        </authorList>
    </citation>
    <scope>NUCLEOTIDE SEQUENCE [LARGE SCALE GENOMIC DNA]</scope>
    <source>
        <strain evidence="8 9">DSM 23236</strain>
    </source>
</reference>
<feature type="transmembrane region" description="Helical" evidence="6">
    <location>
        <begin position="134"/>
        <end position="153"/>
    </location>
</feature>